<evidence type="ECO:0000256" key="1">
    <source>
        <dbReference type="ARBA" id="ARBA00004651"/>
    </source>
</evidence>
<evidence type="ECO:0000256" key="2">
    <source>
        <dbReference type="ARBA" id="ARBA00022448"/>
    </source>
</evidence>
<organism evidence="12 13">
    <name type="scientific">Metamycoplasma equirhinis</name>
    <dbReference type="NCBI Taxonomy" id="92402"/>
    <lineage>
        <taxon>Bacteria</taxon>
        <taxon>Bacillati</taxon>
        <taxon>Mycoplasmatota</taxon>
        <taxon>Mycoplasmoidales</taxon>
        <taxon>Metamycoplasmataceae</taxon>
        <taxon>Metamycoplasma</taxon>
    </lineage>
</organism>
<dbReference type="EMBL" id="CP137845">
    <property type="protein sequence ID" value="WPB53946.1"/>
    <property type="molecule type" value="Genomic_DNA"/>
</dbReference>
<evidence type="ECO:0000313" key="13">
    <source>
        <dbReference type="Proteomes" id="UP001303601"/>
    </source>
</evidence>
<evidence type="ECO:0000259" key="11">
    <source>
        <dbReference type="Pfam" id="PF02096"/>
    </source>
</evidence>
<dbReference type="NCBIfam" id="TIGR03592">
    <property type="entry name" value="yidC_oxa1_cterm"/>
    <property type="match status" value="1"/>
</dbReference>
<evidence type="ECO:0000256" key="4">
    <source>
        <dbReference type="ARBA" id="ARBA00022692"/>
    </source>
</evidence>
<comment type="subcellular location">
    <subcellularLocation>
        <location evidence="1">Cell membrane</location>
        <topology evidence="1">Multi-pass membrane protein</topology>
    </subcellularLocation>
    <subcellularLocation>
        <location evidence="9">Membrane</location>
        <topology evidence="9">Multi-pass membrane protein</topology>
    </subcellularLocation>
</comment>
<feature type="domain" description="Membrane insertase YidC/Oxa/ALB C-terminal" evidence="11">
    <location>
        <begin position="424"/>
        <end position="630"/>
    </location>
</feature>
<feature type="transmembrane region" description="Helical" evidence="10">
    <location>
        <begin position="30"/>
        <end position="51"/>
    </location>
</feature>
<evidence type="ECO:0000256" key="8">
    <source>
        <dbReference type="ARBA" id="ARBA00023186"/>
    </source>
</evidence>
<dbReference type="GeneID" id="94493859"/>
<keyword evidence="8" id="KW-0143">Chaperone</keyword>
<sequence>MANNDFSKHYSDFRANRPEDKSPKMIWKKVWKWVKIVLVIVFMTIGLVGCIQSTAIKSSPKVGSGQELYTKKEKISPNIVSLRYNEISKSFVLANQGKTVVANTYLSLKEPEIIKKLQAQDKNYGKYNGRSFALQLQKELSQKVNNDKNDEKNWGNINGDNGKVVADKNFVYSRGDNYAYLNLGDANGNGATTNYKPLTVFSEILIPDSIKFKNNAQKKHDYTALLNVGYEKILGRISASKTPYEAMLRDLLQILIEETLLIWNKELRFGNKAFHEIIGASANSSAQELIEKWNAYLKSFLTKVGTPINEKDGQLFLTITTIFTTTIKQYLLITNYEKTGYKITENGGERSVYFFSSITPGGNYDRNSWIGKIFSENELVPQKPITTYKEFWQQGPFYGMFVFPIHRFMTAIMSGLGATGWAVILALIVTVIIVRLITFAISFKSLFSQAKMDEFNQKKAKIEAKYAAYKGDKQMMQRKQMEIQELYKKEKISPWGQMVSLFITLPILIVVFRIISTSPEIKQATWYGIQLSATSMTRVFSNKEYIYLPIIIFSLGMQALAQYMPKILKYKRKKSLRADAYQQEAMKKERRKFNIISLVFIGFGVLFSAGLQIYWIFGAIWTILQHVFVHYFQKTKFFKTKVEPKLA</sequence>
<dbReference type="NCBIfam" id="NF002567">
    <property type="entry name" value="PRK02201.1-2"/>
    <property type="match status" value="1"/>
</dbReference>
<evidence type="ECO:0000256" key="10">
    <source>
        <dbReference type="SAM" id="Phobius"/>
    </source>
</evidence>
<dbReference type="InterPro" id="IPR028055">
    <property type="entry name" value="YidC/Oxa/ALB_C"/>
</dbReference>
<evidence type="ECO:0000256" key="9">
    <source>
        <dbReference type="RuleBase" id="RU003945"/>
    </source>
</evidence>
<protein>
    <submittedName>
        <fullName evidence="12">Membrane protein insertase YidC</fullName>
    </submittedName>
</protein>
<feature type="transmembrane region" description="Helical" evidence="10">
    <location>
        <begin position="422"/>
        <end position="443"/>
    </location>
</feature>
<keyword evidence="2" id="KW-0813">Transport</keyword>
<keyword evidence="6 10" id="KW-1133">Transmembrane helix</keyword>
<name>A0ABZ0PAL1_9BACT</name>
<dbReference type="RefSeq" id="WP_140031248.1">
    <property type="nucleotide sequence ID" value="NZ_CP137845.1"/>
</dbReference>
<keyword evidence="7 10" id="KW-0472">Membrane</keyword>
<dbReference type="CDD" id="cd20070">
    <property type="entry name" value="5TM_YidC_Alb3"/>
    <property type="match status" value="1"/>
</dbReference>
<reference evidence="12" key="1">
    <citation type="submission" date="2023-11" db="EMBL/GenBank/DDBJ databases">
        <title>Completed genome sequence of Mycoplasma equirhinis type strain M432/72.</title>
        <authorList>
            <person name="Spergser J."/>
        </authorList>
    </citation>
    <scope>NUCLEOTIDE SEQUENCE [LARGE SCALE GENOMIC DNA]</scope>
    <source>
        <strain evidence="12">M432/72</strain>
    </source>
</reference>
<feature type="transmembrane region" description="Helical" evidence="10">
    <location>
        <begin position="498"/>
        <end position="516"/>
    </location>
</feature>
<proteinExistence type="inferred from homology"/>
<dbReference type="Proteomes" id="UP001303601">
    <property type="component" value="Chromosome"/>
</dbReference>
<dbReference type="InterPro" id="IPR047196">
    <property type="entry name" value="YidC_ALB_C"/>
</dbReference>
<comment type="similarity">
    <text evidence="9">Belongs to the OXA1/ALB3/YidC family.</text>
</comment>
<evidence type="ECO:0000256" key="7">
    <source>
        <dbReference type="ARBA" id="ARBA00023136"/>
    </source>
</evidence>
<evidence type="ECO:0000313" key="12">
    <source>
        <dbReference type="EMBL" id="WPB53946.1"/>
    </source>
</evidence>
<keyword evidence="3" id="KW-1003">Cell membrane</keyword>
<accession>A0ABZ0PAL1</accession>
<dbReference type="Pfam" id="PF02096">
    <property type="entry name" value="60KD_IMP"/>
    <property type="match status" value="1"/>
</dbReference>
<dbReference type="InterPro" id="IPR001708">
    <property type="entry name" value="YidC/ALB3/OXA1/COX18"/>
</dbReference>
<dbReference type="PANTHER" id="PTHR12428:SF65">
    <property type="entry name" value="CYTOCHROME C OXIDASE ASSEMBLY PROTEIN COX18, MITOCHONDRIAL"/>
    <property type="match status" value="1"/>
</dbReference>
<feature type="transmembrane region" description="Helical" evidence="10">
    <location>
        <begin position="545"/>
        <end position="564"/>
    </location>
</feature>
<keyword evidence="5" id="KW-0653">Protein transport</keyword>
<evidence type="ECO:0000256" key="6">
    <source>
        <dbReference type="ARBA" id="ARBA00022989"/>
    </source>
</evidence>
<dbReference type="PANTHER" id="PTHR12428">
    <property type="entry name" value="OXA1"/>
    <property type="match status" value="1"/>
</dbReference>
<evidence type="ECO:0000256" key="5">
    <source>
        <dbReference type="ARBA" id="ARBA00022927"/>
    </source>
</evidence>
<feature type="transmembrane region" description="Helical" evidence="10">
    <location>
        <begin position="593"/>
        <end position="609"/>
    </location>
</feature>
<evidence type="ECO:0000256" key="3">
    <source>
        <dbReference type="ARBA" id="ARBA00022475"/>
    </source>
</evidence>
<gene>
    <name evidence="12" type="primary">yidC</name>
    <name evidence="12" type="ORF">R9B83_03070</name>
</gene>
<keyword evidence="4 9" id="KW-0812">Transmembrane</keyword>
<keyword evidence="13" id="KW-1185">Reference proteome</keyword>